<dbReference type="SMART" id="SM00355">
    <property type="entry name" value="ZnF_C2H2"/>
    <property type="match status" value="3"/>
</dbReference>
<dbReference type="SUPFAM" id="SSF57667">
    <property type="entry name" value="beta-beta-alpha zinc fingers"/>
    <property type="match status" value="2"/>
</dbReference>
<evidence type="ECO:0000256" key="3">
    <source>
        <dbReference type="ARBA" id="ARBA00022771"/>
    </source>
</evidence>
<evidence type="ECO:0000256" key="2">
    <source>
        <dbReference type="ARBA" id="ARBA00022737"/>
    </source>
</evidence>
<sequence length="114" mass="13357">MSDHRHQQHQQQALIQDNPIRFECELCNVVFGWHERLLLHMQCHIGAPGSPVECFLCPGKFSSEQNLVRHYKTKHRNSEAFRCPLCPSKFSRKDNLRAHVRRHNSDAVRCQIGE</sequence>
<dbReference type="PROSITE" id="PS50157">
    <property type="entry name" value="ZINC_FINGER_C2H2_2"/>
    <property type="match status" value="3"/>
</dbReference>
<dbReference type="Gene3D" id="3.30.160.60">
    <property type="entry name" value="Classic Zinc Finger"/>
    <property type="match status" value="2"/>
</dbReference>
<evidence type="ECO:0000256" key="5">
    <source>
        <dbReference type="PROSITE-ProRule" id="PRU00042"/>
    </source>
</evidence>
<evidence type="ECO:0000313" key="7">
    <source>
        <dbReference type="EMBL" id="KAH9364281.1"/>
    </source>
</evidence>
<feature type="domain" description="C2H2-type" evidence="6">
    <location>
        <begin position="52"/>
        <end position="80"/>
    </location>
</feature>
<keyword evidence="8" id="KW-1185">Reference proteome</keyword>
<name>A0A9J6FPT6_HAELO</name>
<dbReference type="InterPro" id="IPR036236">
    <property type="entry name" value="Znf_C2H2_sf"/>
</dbReference>
<gene>
    <name evidence="7" type="ORF">HPB48_008481</name>
</gene>
<keyword evidence="1" id="KW-0479">Metal-binding</keyword>
<dbReference type="Pfam" id="PF00096">
    <property type="entry name" value="zf-C2H2"/>
    <property type="match status" value="2"/>
</dbReference>
<dbReference type="OrthoDB" id="6496232at2759"/>
<keyword evidence="4" id="KW-0862">Zinc</keyword>
<dbReference type="EMBL" id="JABSTR010000002">
    <property type="protein sequence ID" value="KAH9364281.1"/>
    <property type="molecule type" value="Genomic_DNA"/>
</dbReference>
<dbReference type="PANTHER" id="PTHR24379">
    <property type="entry name" value="KRAB AND ZINC FINGER DOMAIN-CONTAINING"/>
    <property type="match status" value="1"/>
</dbReference>
<dbReference type="AlphaFoldDB" id="A0A9J6FPT6"/>
<keyword evidence="3 5" id="KW-0863">Zinc-finger</keyword>
<accession>A0A9J6FPT6</accession>
<evidence type="ECO:0000259" key="6">
    <source>
        <dbReference type="PROSITE" id="PS50157"/>
    </source>
</evidence>
<evidence type="ECO:0000313" key="8">
    <source>
        <dbReference type="Proteomes" id="UP000821853"/>
    </source>
</evidence>
<feature type="domain" description="C2H2-type" evidence="6">
    <location>
        <begin position="81"/>
        <end position="108"/>
    </location>
</feature>
<dbReference type="VEuPathDB" id="VectorBase:HLOH_063904"/>
<dbReference type="InterPro" id="IPR013087">
    <property type="entry name" value="Znf_C2H2_type"/>
</dbReference>
<dbReference type="GO" id="GO:0008270">
    <property type="term" value="F:zinc ion binding"/>
    <property type="evidence" value="ECO:0007669"/>
    <property type="project" value="UniProtKB-KW"/>
</dbReference>
<comment type="caution">
    <text evidence="7">The sequence shown here is derived from an EMBL/GenBank/DDBJ whole genome shotgun (WGS) entry which is preliminary data.</text>
</comment>
<reference evidence="7 8" key="1">
    <citation type="journal article" date="2020" name="Cell">
        <title>Large-Scale Comparative Analyses of Tick Genomes Elucidate Their Genetic Diversity and Vector Capacities.</title>
        <authorList>
            <consortium name="Tick Genome and Microbiome Consortium (TIGMIC)"/>
            <person name="Jia N."/>
            <person name="Wang J."/>
            <person name="Shi W."/>
            <person name="Du L."/>
            <person name="Sun Y."/>
            <person name="Zhan W."/>
            <person name="Jiang J.F."/>
            <person name="Wang Q."/>
            <person name="Zhang B."/>
            <person name="Ji P."/>
            <person name="Bell-Sakyi L."/>
            <person name="Cui X.M."/>
            <person name="Yuan T.T."/>
            <person name="Jiang B.G."/>
            <person name="Yang W.F."/>
            <person name="Lam T.T."/>
            <person name="Chang Q.C."/>
            <person name="Ding S.J."/>
            <person name="Wang X.J."/>
            <person name="Zhu J.G."/>
            <person name="Ruan X.D."/>
            <person name="Zhao L."/>
            <person name="Wei J.T."/>
            <person name="Ye R.Z."/>
            <person name="Que T.C."/>
            <person name="Du C.H."/>
            <person name="Zhou Y.H."/>
            <person name="Cheng J.X."/>
            <person name="Dai P.F."/>
            <person name="Guo W.B."/>
            <person name="Han X.H."/>
            <person name="Huang E.J."/>
            <person name="Li L.F."/>
            <person name="Wei W."/>
            <person name="Gao Y.C."/>
            <person name="Liu J.Z."/>
            <person name="Shao H.Z."/>
            <person name="Wang X."/>
            <person name="Wang C.C."/>
            <person name="Yang T.C."/>
            <person name="Huo Q.B."/>
            <person name="Li W."/>
            <person name="Chen H.Y."/>
            <person name="Chen S.E."/>
            <person name="Zhou L.G."/>
            <person name="Ni X.B."/>
            <person name="Tian J.H."/>
            <person name="Sheng Y."/>
            <person name="Liu T."/>
            <person name="Pan Y.S."/>
            <person name="Xia L.Y."/>
            <person name="Li J."/>
            <person name="Zhao F."/>
            <person name="Cao W.C."/>
        </authorList>
    </citation>
    <scope>NUCLEOTIDE SEQUENCE [LARGE SCALE GENOMIC DNA]</scope>
    <source>
        <strain evidence="7">HaeL-2018</strain>
    </source>
</reference>
<evidence type="ECO:0000256" key="4">
    <source>
        <dbReference type="ARBA" id="ARBA00022833"/>
    </source>
</evidence>
<organism evidence="7 8">
    <name type="scientific">Haemaphysalis longicornis</name>
    <name type="common">Bush tick</name>
    <dbReference type="NCBI Taxonomy" id="44386"/>
    <lineage>
        <taxon>Eukaryota</taxon>
        <taxon>Metazoa</taxon>
        <taxon>Ecdysozoa</taxon>
        <taxon>Arthropoda</taxon>
        <taxon>Chelicerata</taxon>
        <taxon>Arachnida</taxon>
        <taxon>Acari</taxon>
        <taxon>Parasitiformes</taxon>
        <taxon>Ixodida</taxon>
        <taxon>Ixodoidea</taxon>
        <taxon>Ixodidae</taxon>
        <taxon>Haemaphysalinae</taxon>
        <taxon>Haemaphysalis</taxon>
    </lineage>
</organism>
<keyword evidence="2" id="KW-0677">Repeat</keyword>
<dbReference type="Proteomes" id="UP000821853">
    <property type="component" value="Chromosome 10"/>
</dbReference>
<dbReference type="PANTHER" id="PTHR24379:SF121">
    <property type="entry name" value="C2H2-TYPE DOMAIN-CONTAINING PROTEIN"/>
    <property type="match status" value="1"/>
</dbReference>
<proteinExistence type="predicted"/>
<evidence type="ECO:0000256" key="1">
    <source>
        <dbReference type="ARBA" id="ARBA00022723"/>
    </source>
</evidence>
<feature type="domain" description="C2H2-type" evidence="6">
    <location>
        <begin position="22"/>
        <end position="49"/>
    </location>
</feature>
<dbReference type="PROSITE" id="PS00028">
    <property type="entry name" value="ZINC_FINGER_C2H2_1"/>
    <property type="match status" value="3"/>
</dbReference>
<protein>
    <recommendedName>
        <fullName evidence="6">C2H2-type domain-containing protein</fullName>
    </recommendedName>
</protein>